<dbReference type="InterPro" id="IPR050275">
    <property type="entry name" value="PGM_Phosphatase"/>
</dbReference>
<dbReference type="SUPFAM" id="SSF53254">
    <property type="entry name" value="Phosphoglycerate mutase-like"/>
    <property type="match status" value="1"/>
</dbReference>
<reference evidence="1 2" key="1">
    <citation type="submission" date="2017-04" db="EMBL/GenBank/DDBJ databases">
        <authorList>
            <person name="Afonso C.L."/>
            <person name="Miller P.J."/>
            <person name="Scott M.A."/>
            <person name="Spackman E."/>
            <person name="Goraichik I."/>
            <person name="Dimitrov K.M."/>
            <person name="Suarez D.L."/>
            <person name="Swayne D.E."/>
        </authorList>
    </citation>
    <scope>NUCLEOTIDE SEQUENCE [LARGE SCALE GENOMIC DNA]</scope>
    <source>
        <strain evidence="1 2">N3/975</strain>
    </source>
</reference>
<sequence>MELYLVRHGQSVGNTQPDRDMPDSPLTEQGHAQAARVAIYLRERGIRAIYASPLIRAMQSAQPLARLLGLPIHVMKALYEVREGSRFIGLSQQSLLESVPEAIFEDTIETDGWECPGGDRPETVGRRAQEALRQLRACGEQRIAVFCHGNFNEYLLRETLGIPSAAHIRFPQENTGVNHIVFGEEETELLKLNDTGHLRIGEYERAGLAAGSFRSG</sequence>
<evidence type="ECO:0000313" key="1">
    <source>
        <dbReference type="EMBL" id="SMF90683.1"/>
    </source>
</evidence>
<dbReference type="RefSeq" id="WP_208915836.1">
    <property type="nucleotide sequence ID" value="NZ_LT840184.1"/>
</dbReference>
<name>A0A1X7HQ01_9BACL</name>
<protein>
    <submittedName>
        <fullName evidence="1">Probable phosphoglycerate mutase</fullName>
    </submittedName>
</protein>
<organism evidence="1 2">
    <name type="scientific">Paenibacillus uliginis N3/975</name>
    <dbReference type="NCBI Taxonomy" id="1313296"/>
    <lineage>
        <taxon>Bacteria</taxon>
        <taxon>Bacillati</taxon>
        <taxon>Bacillota</taxon>
        <taxon>Bacilli</taxon>
        <taxon>Bacillales</taxon>
        <taxon>Paenibacillaceae</taxon>
        <taxon>Paenibacillus</taxon>
    </lineage>
</organism>
<dbReference type="GO" id="GO:0016791">
    <property type="term" value="F:phosphatase activity"/>
    <property type="evidence" value="ECO:0007669"/>
    <property type="project" value="TreeGrafter"/>
</dbReference>
<accession>A0A1X7HQ01</accession>
<dbReference type="Pfam" id="PF00300">
    <property type="entry name" value="His_Phos_1"/>
    <property type="match status" value="1"/>
</dbReference>
<dbReference type="STRING" id="1313296.SAMN05661091_5185"/>
<evidence type="ECO:0000313" key="2">
    <source>
        <dbReference type="Proteomes" id="UP000192940"/>
    </source>
</evidence>
<dbReference type="AlphaFoldDB" id="A0A1X7HQ01"/>
<dbReference type="PANTHER" id="PTHR48100:SF44">
    <property type="entry name" value="PHOSPHATASE C1620.13-RELATED"/>
    <property type="match status" value="1"/>
</dbReference>
<dbReference type="GO" id="GO:0005829">
    <property type="term" value="C:cytosol"/>
    <property type="evidence" value="ECO:0007669"/>
    <property type="project" value="TreeGrafter"/>
</dbReference>
<gene>
    <name evidence="1" type="ORF">SAMN05661091_5185</name>
</gene>
<dbReference type="InterPro" id="IPR001345">
    <property type="entry name" value="PG/BPGM_mutase_AS"/>
</dbReference>
<proteinExistence type="predicted"/>
<dbReference type="CDD" id="cd07067">
    <property type="entry name" value="HP_PGM_like"/>
    <property type="match status" value="1"/>
</dbReference>
<dbReference type="InterPro" id="IPR029033">
    <property type="entry name" value="His_PPase_superfam"/>
</dbReference>
<dbReference type="InterPro" id="IPR013078">
    <property type="entry name" value="His_Pase_superF_clade-1"/>
</dbReference>
<keyword evidence="2" id="KW-1185">Reference proteome</keyword>
<dbReference type="EMBL" id="LT840184">
    <property type="protein sequence ID" value="SMF90683.1"/>
    <property type="molecule type" value="Genomic_DNA"/>
</dbReference>
<dbReference type="PROSITE" id="PS00175">
    <property type="entry name" value="PG_MUTASE"/>
    <property type="match status" value="1"/>
</dbReference>
<dbReference type="SMART" id="SM00855">
    <property type="entry name" value="PGAM"/>
    <property type="match status" value="1"/>
</dbReference>
<dbReference type="PANTHER" id="PTHR48100">
    <property type="entry name" value="BROAD-SPECIFICITY PHOSPHATASE YOR283W-RELATED"/>
    <property type="match status" value="1"/>
</dbReference>
<dbReference type="Proteomes" id="UP000192940">
    <property type="component" value="Chromosome I"/>
</dbReference>
<dbReference type="Gene3D" id="3.40.50.1240">
    <property type="entry name" value="Phosphoglycerate mutase-like"/>
    <property type="match status" value="1"/>
</dbReference>